<dbReference type="InterPro" id="IPR020472">
    <property type="entry name" value="WD40_PAC1"/>
</dbReference>
<dbReference type="InterPro" id="IPR015943">
    <property type="entry name" value="WD40/YVTN_repeat-like_dom_sf"/>
</dbReference>
<dbReference type="InterPro" id="IPR001810">
    <property type="entry name" value="F-box_dom"/>
</dbReference>
<organism evidence="6 7">
    <name type="scientific">Trichuris muris</name>
    <name type="common">Mouse whipworm</name>
    <dbReference type="NCBI Taxonomy" id="70415"/>
    <lineage>
        <taxon>Eukaryota</taxon>
        <taxon>Metazoa</taxon>
        <taxon>Ecdysozoa</taxon>
        <taxon>Nematoda</taxon>
        <taxon>Enoplea</taxon>
        <taxon>Dorylaimia</taxon>
        <taxon>Trichinellida</taxon>
        <taxon>Trichuridae</taxon>
        <taxon>Trichuris</taxon>
    </lineage>
</organism>
<keyword evidence="2" id="KW-0677">Repeat</keyword>
<dbReference type="FunFam" id="2.130.10.10:FF:000715">
    <property type="entry name" value="F-box protein MET30"/>
    <property type="match status" value="1"/>
</dbReference>
<evidence type="ECO:0000256" key="2">
    <source>
        <dbReference type="ARBA" id="ARBA00022737"/>
    </source>
</evidence>
<reference evidence="7" key="1">
    <citation type="submission" date="2019-12" db="UniProtKB">
        <authorList>
            <consortium name="WormBaseParasite"/>
        </authorList>
    </citation>
    <scope>IDENTIFICATION</scope>
</reference>
<dbReference type="Gene3D" id="1.20.1280.50">
    <property type="match status" value="1"/>
</dbReference>
<dbReference type="PROSITE" id="PS50181">
    <property type="entry name" value="FBOX"/>
    <property type="match status" value="1"/>
</dbReference>
<keyword evidence="1 3" id="KW-0853">WD repeat</keyword>
<dbReference type="STRING" id="70415.A0A5S6QYA0"/>
<dbReference type="WBParaSite" id="TMUE_3000012366.1">
    <property type="protein sequence ID" value="TMUE_3000012366.1"/>
    <property type="gene ID" value="WBGene00285804"/>
</dbReference>
<protein>
    <submittedName>
        <fullName evidence="7">F-box domain-containing protein</fullName>
    </submittedName>
</protein>
<evidence type="ECO:0000256" key="1">
    <source>
        <dbReference type="ARBA" id="ARBA00022574"/>
    </source>
</evidence>
<feature type="repeat" description="WD" evidence="3">
    <location>
        <begin position="281"/>
        <end position="320"/>
    </location>
</feature>
<feature type="domain" description="F-box" evidence="5">
    <location>
        <begin position="95"/>
        <end position="141"/>
    </location>
</feature>
<evidence type="ECO:0000256" key="4">
    <source>
        <dbReference type="SAM" id="MobiDB-lite"/>
    </source>
</evidence>
<dbReference type="Pfam" id="PF00400">
    <property type="entry name" value="WD40"/>
    <property type="match status" value="6"/>
</dbReference>
<dbReference type="FunFam" id="2.130.10.10:FF:001203">
    <property type="entry name" value="F-box/WD repeat-containing protein 1A"/>
    <property type="match status" value="1"/>
</dbReference>
<dbReference type="InterPro" id="IPR036322">
    <property type="entry name" value="WD40_repeat_dom_sf"/>
</dbReference>
<dbReference type="Proteomes" id="UP000046395">
    <property type="component" value="Unassembled WGS sequence"/>
</dbReference>
<dbReference type="InterPro" id="IPR042627">
    <property type="entry name" value="FBXW2"/>
</dbReference>
<accession>A0A5S6QYA0</accession>
<dbReference type="PRINTS" id="PR00320">
    <property type="entry name" value="GPROTEINBRPT"/>
</dbReference>
<dbReference type="SMART" id="SM00320">
    <property type="entry name" value="WD40"/>
    <property type="match status" value="7"/>
</dbReference>
<dbReference type="CDD" id="cd00200">
    <property type="entry name" value="WD40"/>
    <property type="match status" value="1"/>
</dbReference>
<dbReference type="InterPro" id="IPR001680">
    <property type="entry name" value="WD40_rpt"/>
</dbReference>
<dbReference type="PROSITE" id="PS50082">
    <property type="entry name" value="WD_REPEATS_2"/>
    <property type="match status" value="6"/>
</dbReference>
<dbReference type="InterPro" id="IPR036047">
    <property type="entry name" value="F-box-like_dom_sf"/>
</dbReference>
<evidence type="ECO:0000256" key="3">
    <source>
        <dbReference type="PROSITE-ProRule" id="PRU00221"/>
    </source>
</evidence>
<name>A0A5S6QYA0_TRIMR</name>
<feature type="repeat" description="WD" evidence="3">
    <location>
        <begin position="196"/>
        <end position="235"/>
    </location>
</feature>
<feature type="repeat" description="WD" evidence="3">
    <location>
        <begin position="321"/>
        <end position="360"/>
    </location>
</feature>
<sequence>MANLGRIGCKATVSGSCSSENKGAATAKTETPNGSCSFVDKINAFRGWWKEFNDEEKERFAREILSCCGSTLTKSLAVQVDSWVGSYPCAAHRSTDPFALLPAHAIVKVLSLLDPVSLCHCCLVSKRWMSVVNENNPWKSLCTDSQLYRLSSKQAEEKHAKKFVNSDGEIRWKMVLSERYRLWRNWMKGRCVVRTFEGHTEGISCVQFDDNYIVSGSSDKMIKVWDIRTNNHLAVMTLSGHSHTVRSLLKHPSELSCVFSFSVWDLSMNRSWSSIACRATMLGHASTVRCLQMDDEKIVSGSYDTTLKVWDLVSSQCFETLRGHAAAVLCLQFDHEKIVSGSADDTIRMWDLRTCTCVMTMQKAHDAAVTCLQFNDRQIVSGSLDCTIKFWDVRTGRWLNTLDWVKHEGHTGVVRCLQADSWRIVSGADDKTMKVWNLHTGERIVTLRSHSDGVTCLSFSDFRIVSGSYDKTVKLWDFSMG</sequence>
<proteinExistence type="predicted"/>
<feature type="region of interest" description="Disordered" evidence="4">
    <location>
        <begin position="1"/>
        <end position="31"/>
    </location>
</feature>
<feature type="repeat" description="WD" evidence="3">
    <location>
        <begin position="447"/>
        <end position="481"/>
    </location>
</feature>
<dbReference type="InterPro" id="IPR019775">
    <property type="entry name" value="WD40_repeat_CS"/>
</dbReference>
<dbReference type="AlphaFoldDB" id="A0A5S6QYA0"/>
<feature type="repeat" description="WD" evidence="3">
    <location>
        <begin position="407"/>
        <end position="446"/>
    </location>
</feature>
<dbReference type="PANTHER" id="PTHR44436">
    <property type="entry name" value="F-BOX/WD REPEAT-CONTAINING PROTEIN 2"/>
    <property type="match status" value="1"/>
</dbReference>
<dbReference type="PANTHER" id="PTHR44436:SF1">
    <property type="entry name" value="F-BOX_WD REPEAT-CONTAINING PROTEIN 2"/>
    <property type="match status" value="1"/>
</dbReference>
<evidence type="ECO:0000313" key="6">
    <source>
        <dbReference type="Proteomes" id="UP000046395"/>
    </source>
</evidence>
<dbReference type="PROSITE" id="PS50294">
    <property type="entry name" value="WD_REPEATS_REGION"/>
    <property type="match status" value="5"/>
</dbReference>
<dbReference type="Gene3D" id="2.130.10.10">
    <property type="entry name" value="YVTN repeat-like/Quinoprotein amine dehydrogenase"/>
    <property type="match status" value="3"/>
</dbReference>
<keyword evidence="6" id="KW-1185">Reference proteome</keyword>
<evidence type="ECO:0000259" key="5">
    <source>
        <dbReference type="PROSITE" id="PS50181"/>
    </source>
</evidence>
<dbReference type="SUPFAM" id="SSF81383">
    <property type="entry name" value="F-box domain"/>
    <property type="match status" value="1"/>
</dbReference>
<dbReference type="Pfam" id="PF12937">
    <property type="entry name" value="F-box-like"/>
    <property type="match status" value="1"/>
</dbReference>
<dbReference type="SMART" id="SM00256">
    <property type="entry name" value="FBOX"/>
    <property type="match status" value="1"/>
</dbReference>
<dbReference type="PROSITE" id="PS00678">
    <property type="entry name" value="WD_REPEATS_1"/>
    <property type="match status" value="6"/>
</dbReference>
<feature type="repeat" description="WD" evidence="3">
    <location>
        <begin position="362"/>
        <end position="401"/>
    </location>
</feature>
<dbReference type="SUPFAM" id="SSF50978">
    <property type="entry name" value="WD40 repeat-like"/>
    <property type="match status" value="1"/>
</dbReference>
<evidence type="ECO:0000313" key="7">
    <source>
        <dbReference type="WBParaSite" id="TMUE_3000012366.1"/>
    </source>
</evidence>